<dbReference type="GO" id="GO:0004659">
    <property type="term" value="F:prenyltransferase activity"/>
    <property type="evidence" value="ECO:0007669"/>
    <property type="project" value="InterPro"/>
</dbReference>
<evidence type="ECO:0000256" key="3">
    <source>
        <dbReference type="ARBA" id="ARBA00022842"/>
    </source>
</evidence>
<dbReference type="InterPro" id="IPR008949">
    <property type="entry name" value="Isoprenoid_synthase_dom_sf"/>
</dbReference>
<dbReference type="PANTHER" id="PTHR12001:SF44">
    <property type="entry name" value="GERANYLGERANYL PYROPHOSPHATE SYNTHASE"/>
    <property type="match status" value="1"/>
</dbReference>
<evidence type="ECO:0000313" key="5">
    <source>
        <dbReference type="EMBL" id="QLG70616.1"/>
    </source>
</evidence>
<dbReference type="AlphaFoldDB" id="A0A7H9AWE3"/>
<dbReference type="EMBL" id="CP058604">
    <property type="protein sequence ID" value="QLG70616.1"/>
    <property type="molecule type" value="Genomic_DNA"/>
</dbReference>
<dbReference type="PROSITE" id="PS00723">
    <property type="entry name" value="POLYPRENYL_SYNTHASE_1"/>
    <property type="match status" value="1"/>
</dbReference>
<dbReference type="PANTHER" id="PTHR12001">
    <property type="entry name" value="GERANYLGERANYL PYROPHOSPHATE SYNTHASE"/>
    <property type="match status" value="1"/>
</dbReference>
<evidence type="ECO:0000256" key="1">
    <source>
        <dbReference type="ARBA" id="ARBA00022679"/>
    </source>
</evidence>
<dbReference type="OrthoDB" id="6921389at2759"/>
<keyword evidence="6" id="KW-1185">Reference proteome</keyword>
<dbReference type="GO" id="GO:0008299">
    <property type="term" value="P:isoprenoid biosynthetic process"/>
    <property type="evidence" value="ECO:0007669"/>
    <property type="project" value="InterPro"/>
</dbReference>
<dbReference type="Proteomes" id="UP000509704">
    <property type="component" value="Chromosome 1"/>
</dbReference>
<proteinExistence type="inferred from homology"/>
<dbReference type="InterPro" id="IPR033749">
    <property type="entry name" value="Polyprenyl_synt_CS"/>
</dbReference>
<organism evidence="5 6">
    <name type="scientific">Zygotorulaspora mrakii</name>
    <name type="common">Zygosaccharomyces mrakii</name>
    <dbReference type="NCBI Taxonomy" id="42260"/>
    <lineage>
        <taxon>Eukaryota</taxon>
        <taxon>Fungi</taxon>
        <taxon>Dikarya</taxon>
        <taxon>Ascomycota</taxon>
        <taxon>Saccharomycotina</taxon>
        <taxon>Saccharomycetes</taxon>
        <taxon>Saccharomycetales</taxon>
        <taxon>Saccharomycetaceae</taxon>
        <taxon>Zygotorulaspora</taxon>
    </lineage>
</organism>
<reference evidence="5 6" key="1">
    <citation type="submission" date="2020-07" db="EMBL/GenBank/DDBJ databases">
        <title>The yeast mating-type switching endonuclease HO is a domesticated member of an unorthodox homing genetic element family.</title>
        <authorList>
            <person name="Coughlan A.Y."/>
            <person name="Lombardi L."/>
            <person name="Braun-Galleani S."/>
            <person name="Martos A.R."/>
            <person name="Galeote V."/>
            <person name="Bigey F."/>
            <person name="Dequin S."/>
            <person name="Byrne K.P."/>
            <person name="Wolfe K.H."/>
        </authorList>
    </citation>
    <scope>NUCLEOTIDE SEQUENCE [LARGE SCALE GENOMIC DNA]</scope>
    <source>
        <strain evidence="5 6">NRRL Y-6702</strain>
    </source>
</reference>
<sequence>MSDVPSIISTLVTSQPLWTEEDETVIQSPYRHLAATRGKNFRSKLIEVFNVIYKLPQEQIDLVSNLVGVLHNSSLLIDDIEDSSEVRRGKTTAHLIYGIPMTINTANYMYFKAMEMIQLISNGDKFVLQDLMVIFNEEMINLHRGQGLDIYWRDSLPKIIPDDTLYFNMVMNKTGGLFRLTVKIMERLTKVKSEISLIPLSNLLGIIYQVRDDYQNLLDEKMIESKGLAEDISEGKLSFPIIHGLRHGKQNNDLFLQNALKLRTNDLEIKRDVINYLQNESKSMDYTKKVLCELTTLAKNEKYIPYKSYPKEATQFAYIVDHLSVM</sequence>
<protein>
    <recommendedName>
        <fullName evidence="7">Geranylgeranyl pyrophosphate synthase</fullName>
    </recommendedName>
</protein>
<dbReference type="SFLD" id="SFLDS00005">
    <property type="entry name" value="Isoprenoid_Synthase_Type_I"/>
    <property type="match status" value="1"/>
</dbReference>
<dbReference type="InterPro" id="IPR000092">
    <property type="entry name" value="Polyprenyl_synt"/>
</dbReference>
<dbReference type="Gene3D" id="1.10.600.10">
    <property type="entry name" value="Farnesyl Diphosphate Synthase"/>
    <property type="match status" value="1"/>
</dbReference>
<comment type="similarity">
    <text evidence="4">Belongs to the FPP/GGPP synthase family.</text>
</comment>
<dbReference type="Pfam" id="PF00348">
    <property type="entry name" value="polyprenyl_synt"/>
    <property type="match status" value="1"/>
</dbReference>
<keyword evidence="3" id="KW-0460">Magnesium</keyword>
<dbReference type="GeneID" id="59234252"/>
<dbReference type="SUPFAM" id="SSF48576">
    <property type="entry name" value="Terpenoid synthases"/>
    <property type="match status" value="1"/>
</dbReference>
<evidence type="ECO:0000256" key="4">
    <source>
        <dbReference type="RuleBase" id="RU004466"/>
    </source>
</evidence>
<name>A0A7H9AWE3_ZYGMR</name>
<dbReference type="KEGG" id="zmk:HG535_0A05570"/>
<keyword evidence="1 4" id="KW-0808">Transferase</keyword>
<dbReference type="RefSeq" id="XP_037142344.1">
    <property type="nucleotide sequence ID" value="XM_037286449.1"/>
</dbReference>
<keyword evidence="2" id="KW-0479">Metal-binding</keyword>
<gene>
    <name evidence="5" type="ORF">HG535_0A05570</name>
</gene>
<dbReference type="GO" id="GO:0046872">
    <property type="term" value="F:metal ion binding"/>
    <property type="evidence" value="ECO:0007669"/>
    <property type="project" value="UniProtKB-KW"/>
</dbReference>
<evidence type="ECO:0000313" key="6">
    <source>
        <dbReference type="Proteomes" id="UP000509704"/>
    </source>
</evidence>
<evidence type="ECO:0000256" key="2">
    <source>
        <dbReference type="ARBA" id="ARBA00022723"/>
    </source>
</evidence>
<accession>A0A7H9AWE3</accession>
<evidence type="ECO:0008006" key="7">
    <source>
        <dbReference type="Google" id="ProtNLM"/>
    </source>
</evidence>
<dbReference type="PROSITE" id="PS00444">
    <property type="entry name" value="POLYPRENYL_SYNTHASE_2"/>
    <property type="match status" value="1"/>
</dbReference>